<dbReference type="PANTHER" id="PTHR15394">
    <property type="entry name" value="SERINE HYDROLASE RBBP9"/>
    <property type="match status" value="1"/>
</dbReference>
<dbReference type="SUPFAM" id="SSF53474">
    <property type="entry name" value="alpha/beta-Hydrolases"/>
    <property type="match status" value="1"/>
</dbReference>
<reference evidence="1 2" key="1">
    <citation type="submission" date="2019-12" db="EMBL/GenBank/DDBJ databases">
        <title>Genomic-based taxomic classification of the family Erythrobacteraceae.</title>
        <authorList>
            <person name="Xu L."/>
        </authorList>
    </citation>
    <scope>NUCLEOTIDE SEQUENCE [LARGE SCALE GENOMIC DNA]</scope>
    <source>
        <strain evidence="1 2">LMG 29519</strain>
    </source>
</reference>
<dbReference type="AlphaFoldDB" id="A0A6I4U4V2"/>
<keyword evidence="2" id="KW-1185">Reference proteome</keyword>
<dbReference type="OrthoDB" id="9804993at2"/>
<dbReference type="RefSeq" id="WP_160616609.1">
    <property type="nucleotide sequence ID" value="NZ_WTYR01000001.1"/>
</dbReference>
<name>A0A6I4U4V2_9SPHN</name>
<dbReference type="InterPro" id="IPR029058">
    <property type="entry name" value="AB_hydrolase_fold"/>
</dbReference>
<dbReference type="GO" id="GO:0016787">
    <property type="term" value="F:hydrolase activity"/>
    <property type="evidence" value="ECO:0007669"/>
    <property type="project" value="UniProtKB-KW"/>
</dbReference>
<organism evidence="1 2">
    <name type="scientific">Alteriqipengyuania halimionae</name>
    <dbReference type="NCBI Taxonomy" id="1926630"/>
    <lineage>
        <taxon>Bacteria</taxon>
        <taxon>Pseudomonadati</taxon>
        <taxon>Pseudomonadota</taxon>
        <taxon>Alphaproteobacteria</taxon>
        <taxon>Sphingomonadales</taxon>
        <taxon>Erythrobacteraceae</taxon>
        <taxon>Alteriqipengyuania</taxon>
    </lineage>
</organism>
<gene>
    <name evidence="1" type="ORF">GRI68_07155</name>
</gene>
<dbReference type="InterPro" id="IPR010662">
    <property type="entry name" value="RBBP9/YdeN"/>
</dbReference>
<dbReference type="PANTHER" id="PTHR15394:SF3">
    <property type="entry name" value="SERINE HYDROLASE RBBP9"/>
    <property type="match status" value="1"/>
</dbReference>
<dbReference type="EMBL" id="WTYR01000001">
    <property type="protein sequence ID" value="MXP09955.1"/>
    <property type="molecule type" value="Genomic_DNA"/>
</dbReference>
<protein>
    <submittedName>
        <fullName evidence="1">Serine hydrolase family protein</fullName>
    </submittedName>
</protein>
<dbReference type="Pfam" id="PF06821">
    <property type="entry name" value="Ser_hydrolase"/>
    <property type="match status" value="1"/>
</dbReference>
<proteinExistence type="predicted"/>
<keyword evidence="1" id="KW-0378">Hydrolase</keyword>
<comment type="caution">
    <text evidence="1">The sequence shown here is derived from an EMBL/GenBank/DDBJ whole genome shotgun (WGS) entry which is preliminary data.</text>
</comment>
<evidence type="ECO:0000313" key="2">
    <source>
        <dbReference type="Proteomes" id="UP000429229"/>
    </source>
</evidence>
<accession>A0A6I4U4V2</accession>
<evidence type="ECO:0000313" key="1">
    <source>
        <dbReference type="EMBL" id="MXP09955.1"/>
    </source>
</evidence>
<sequence>MSAKTVYIVHGYMASPTDHWFEWLKAKVEGEGGTTRIFPLPDSTAPDAQAWLETLEREATTLDANTFFVAHSLGCIATLRFLARHPDARIGGLIAISGFEQKLPNIPELDAFMAERDYDPATVRAVAPQRTVIAAQNDEIVSADLSRDLAASLDAECIVLADGGHFLGSDGFDSFPLVWEELGRQAAARAQTPR</sequence>
<dbReference type="Proteomes" id="UP000429229">
    <property type="component" value="Unassembled WGS sequence"/>
</dbReference>
<dbReference type="Gene3D" id="3.40.50.1820">
    <property type="entry name" value="alpha/beta hydrolase"/>
    <property type="match status" value="1"/>
</dbReference>